<dbReference type="AlphaFoldDB" id="A0A067QJC5"/>
<protein>
    <submittedName>
        <fullName evidence="9">Lactosylceramide 4-alpha-galactosyltransferase</fullName>
    </submittedName>
</protein>
<dbReference type="InterPro" id="IPR007652">
    <property type="entry name" value="A1-4-GlycosylTfrase_dom"/>
</dbReference>
<feature type="domain" description="Alpha 1,4-glycosyltransferase" evidence="8">
    <location>
        <begin position="317"/>
        <end position="443"/>
    </location>
</feature>
<keyword evidence="10" id="KW-1185">Reference proteome</keyword>
<dbReference type="STRING" id="136037.A0A067QJC5"/>
<dbReference type="Gene3D" id="3.90.550.20">
    <property type="match status" value="1"/>
</dbReference>
<evidence type="ECO:0000256" key="7">
    <source>
        <dbReference type="SAM" id="SignalP"/>
    </source>
</evidence>
<evidence type="ECO:0000256" key="1">
    <source>
        <dbReference type="ARBA" id="ARBA00004323"/>
    </source>
</evidence>
<dbReference type="OrthoDB" id="409543at2759"/>
<evidence type="ECO:0000256" key="2">
    <source>
        <dbReference type="ARBA" id="ARBA00009003"/>
    </source>
</evidence>
<evidence type="ECO:0000259" key="8">
    <source>
        <dbReference type="Pfam" id="PF04572"/>
    </source>
</evidence>
<dbReference type="GO" id="GO:0006688">
    <property type="term" value="P:glycosphingolipid biosynthetic process"/>
    <property type="evidence" value="ECO:0007669"/>
    <property type="project" value="TreeGrafter"/>
</dbReference>
<dbReference type="Proteomes" id="UP000027135">
    <property type="component" value="Unassembled WGS sequence"/>
</dbReference>
<keyword evidence="3 9" id="KW-0328">Glycosyltransferase</keyword>
<gene>
    <name evidence="9" type="ORF">L798_00744</name>
</gene>
<dbReference type="OMA" id="YAMNTSI"/>
<evidence type="ECO:0000256" key="6">
    <source>
        <dbReference type="ARBA" id="ARBA00023136"/>
    </source>
</evidence>
<dbReference type="PANTHER" id="PTHR12042">
    <property type="entry name" value="LACTOSYLCERAMIDE 4-ALPHA-GALACTOSYLTRANSFERASE ALPHA- 1,4-GALACTOSYLTRANSFERASE"/>
    <property type="match status" value="1"/>
</dbReference>
<comment type="similarity">
    <text evidence="2">Belongs to the glycosyltransferase 32 family.</text>
</comment>
<name>A0A067QJC5_ZOONE</name>
<evidence type="ECO:0000313" key="10">
    <source>
        <dbReference type="Proteomes" id="UP000027135"/>
    </source>
</evidence>
<dbReference type="Pfam" id="PF04488">
    <property type="entry name" value="Gly_transf_sug"/>
    <property type="match status" value="1"/>
</dbReference>
<organism evidence="9 10">
    <name type="scientific">Zootermopsis nevadensis</name>
    <name type="common">Dampwood termite</name>
    <dbReference type="NCBI Taxonomy" id="136037"/>
    <lineage>
        <taxon>Eukaryota</taxon>
        <taxon>Metazoa</taxon>
        <taxon>Ecdysozoa</taxon>
        <taxon>Arthropoda</taxon>
        <taxon>Hexapoda</taxon>
        <taxon>Insecta</taxon>
        <taxon>Pterygota</taxon>
        <taxon>Neoptera</taxon>
        <taxon>Polyneoptera</taxon>
        <taxon>Dictyoptera</taxon>
        <taxon>Blattodea</taxon>
        <taxon>Blattoidea</taxon>
        <taxon>Termitoidae</taxon>
        <taxon>Termopsidae</taxon>
        <taxon>Zootermopsis</taxon>
    </lineage>
</organism>
<dbReference type="GO" id="GO:0000139">
    <property type="term" value="C:Golgi membrane"/>
    <property type="evidence" value="ECO:0007669"/>
    <property type="project" value="UniProtKB-SubCell"/>
</dbReference>
<dbReference type="PANTHER" id="PTHR12042:SF21">
    <property type="entry name" value="ALPHA1,4-GALACTOSYLTRANSFERASE 1-RELATED"/>
    <property type="match status" value="1"/>
</dbReference>
<comment type="subcellular location">
    <subcellularLocation>
        <location evidence="1">Golgi apparatus membrane</location>
        <topology evidence="1">Single-pass type II membrane protein</topology>
    </subcellularLocation>
</comment>
<accession>A0A067QJC5</accession>
<proteinExistence type="inferred from homology"/>
<dbReference type="GO" id="GO:0016758">
    <property type="term" value="F:hexosyltransferase activity"/>
    <property type="evidence" value="ECO:0007669"/>
    <property type="project" value="TreeGrafter"/>
</dbReference>
<evidence type="ECO:0000256" key="4">
    <source>
        <dbReference type="ARBA" id="ARBA00022679"/>
    </source>
</evidence>
<keyword evidence="7" id="KW-0732">Signal</keyword>
<reference evidence="9 10" key="1">
    <citation type="journal article" date="2014" name="Nat. Commun.">
        <title>Molecular traces of alternative social organization in a termite genome.</title>
        <authorList>
            <person name="Terrapon N."/>
            <person name="Li C."/>
            <person name="Robertson H.M."/>
            <person name="Ji L."/>
            <person name="Meng X."/>
            <person name="Booth W."/>
            <person name="Chen Z."/>
            <person name="Childers C.P."/>
            <person name="Glastad K.M."/>
            <person name="Gokhale K."/>
            <person name="Gowin J."/>
            <person name="Gronenberg W."/>
            <person name="Hermansen R.A."/>
            <person name="Hu H."/>
            <person name="Hunt B.G."/>
            <person name="Huylmans A.K."/>
            <person name="Khalil S.M."/>
            <person name="Mitchell R.D."/>
            <person name="Munoz-Torres M.C."/>
            <person name="Mustard J.A."/>
            <person name="Pan H."/>
            <person name="Reese J.T."/>
            <person name="Scharf M.E."/>
            <person name="Sun F."/>
            <person name="Vogel H."/>
            <person name="Xiao J."/>
            <person name="Yang W."/>
            <person name="Yang Z."/>
            <person name="Yang Z."/>
            <person name="Zhou J."/>
            <person name="Zhu J."/>
            <person name="Brent C.S."/>
            <person name="Elsik C.G."/>
            <person name="Goodisman M.A."/>
            <person name="Liberles D.A."/>
            <person name="Roe R.M."/>
            <person name="Vargo E.L."/>
            <person name="Vilcinskas A."/>
            <person name="Wang J."/>
            <person name="Bornberg-Bauer E."/>
            <person name="Korb J."/>
            <person name="Zhang G."/>
            <person name="Liebig J."/>
        </authorList>
    </citation>
    <scope>NUCLEOTIDE SEQUENCE [LARGE SCALE GENOMIC DNA]</scope>
    <source>
        <tissue evidence="9">Whole organism</tissue>
    </source>
</reference>
<dbReference type="InterPro" id="IPR051981">
    <property type="entry name" value="Glycosyltransf_32"/>
</dbReference>
<keyword evidence="6" id="KW-0472">Membrane</keyword>
<keyword evidence="4 9" id="KW-0808">Transferase</keyword>
<dbReference type="SUPFAM" id="SSF53448">
    <property type="entry name" value="Nucleotide-diphospho-sugar transferases"/>
    <property type="match status" value="1"/>
</dbReference>
<keyword evidence="5" id="KW-0333">Golgi apparatus</keyword>
<evidence type="ECO:0000313" key="9">
    <source>
        <dbReference type="EMBL" id="KDR09058.1"/>
    </source>
</evidence>
<feature type="signal peptide" evidence="7">
    <location>
        <begin position="1"/>
        <end position="27"/>
    </location>
</feature>
<feature type="chain" id="PRO_5001647626" evidence="7">
    <location>
        <begin position="28"/>
        <end position="448"/>
    </location>
</feature>
<evidence type="ECO:0000256" key="5">
    <source>
        <dbReference type="ARBA" id="ARBA00023034"/>
    </source>
</evidence>
<dbReference type="InterPro" id="IPR029044">
    <property type="entry name" value="Nucleotide-diphossugar_trans"/>
</dbReference>
<dbReference type="Pfam" id="PF04572">
    <property type="entry name" value="Gb3_synth"/>
    <property type="match status" value="1"/>
</dbReference>
<dbReference type="InParanoid" id="A0A067QJC5"/>
<dbReference type="eggNOG" id="KOG1928">
    <property type="taxonomic scope" value="Eukaryota"/>
</dbReference>
<dbReference type="EMBL" id="KK853278">
    <property type="protein sequence ID" value="KDR09058.1"/>
    <property type="molecule type" value="Genomic_DNA"/>
</dbReference>
<dbReference type="InterPro" id="IPR007577">
    <property type="entry name" value="GlycoTrfase_DXD_sugar-bd_CS"/>
</dbReference>
<evidence type="ECO:0000256" key="3">
    <source>
        <dbReference type="ARBA" id="ARBA00022676"/>
    </source>
</evidence>
<sequence>MGKLSALAVITLMSLFMFLWYQEYIQSVCVSTMLCSGYTQADEIGILHTQDTNIHHLNNSGTIFQNKSIQHLDNTSKTVPDNVNTKEHVSENYIQTRIIPRSETNTSGGMLKRIRPEEDPNKIQDLFKATHRPSPVRNITVPKMTSIEIEPTAGDKHIIFIETRCLLDESQSRSDPGLSLHKRQACVIESAAKMNPDYKVYLLYSCPISGRLDDSSEYVKTIFTYPNVKLWKLNIARHFSETPLEKWDFRAAIKSSEWPNEHSSDVLRFLTLWKYGGTYLDLDVVILKSLDKLGTDYVGVESQDSIASCVLSFASSGIGHAVAERCVDELLTNFRGNIWTHNGPGLITRVLLKMCHSQIVPQLSTSRCKGFRILSDKEFFPIPYQNWELFFNSSASDETMEIIKDSFGVHVWNKLSKNSEIIVGSNQPYSLMAARACPRMYSVAGHDF</sequence>